<accession>X1EFC6</accession>
<evidence type="ECO:0000313" key="1">
    <source>
        <dbReference type="EMBL" id="GAH19025.1"/>
    </source>
</evidence>
<sequence length="265" mass="29155">SLTESPTDPATYSESTTYQFNATITDPSLETVILEFDSINYTPSSSGNIYTTNLTNISVGTYNYRWYANDTFGNMNSTESGDYTIDQATPSLSLTITPSTSETYGTETTATSSGCSSQLTCNLYRNSVSVSKPDIQTLGVGTYNYTFNTTGNANYTAHTNTTNLTITQNTGACNVLFNETSPITYPNSFLVYSDCTTTFTLYRNSTTISNNSAQNLGVSTYNFTVIRTDQQNYSNIYDEENFVVQQATGVVYTYLNHSRANKTIE</sequence>
<dbReference type="EMBL" id="BARU01004224">
    <property type="protein sequence ID" value="GAH19025.1"/>
    <property type="molecule type" value="Genomic_DNA"/>
</dbReference>
<name>X1EFC6_9ZZZZ</name>
<proteinExistence type="predicted"/>
<feature type="non-terminal residue" evidence="1">
    <location>
        <position position="1"/>
    </location>
</feature>
<comment type="caution">
    <text evidence="1">The sequence shown here is derived from an EMBL/GenBank/DDBJ whole genome shotgun (WGS) entry which is preliminary data.</text>
</comment>
<feature type="non-terminal residue" evidence="1">
    <location>
        <position position="265"/>
    </location>
</feature>
<dbReference type="AlphaFoldDB" id="X1EFC6"/>
<organism evidence="1">
    <name type="scientific">marine sediment metagenome</name>
    <dbReference type="NCBI Taxonomy" id="412755"/>
    <lineage>
        <taxon>unclassified sequences</taxon>
        <taxon>metagenomes</taxon>
        <taxon>ecological metagenomes</taxon>
    </lineage>
</organism>
<gene>
    <name evidence="1" type="ORF">S03H2_08625</name>
</gene>
<protein>
    <recommendedName>
        <fullName evidence="2">Bacterial Ig-like domain-containing protein</fullName>
    </recommendedName>
</protein>
<evidence type="ECO:0008006" key="2">
    <source>
        <dbReference type="Google" id="ProtNLM"/>
    </source>
</evidence>
<reference evidence="1" key="1">
    <citation type="journal article" date="2014" name="Front. Microbiol.">
        <title>High frequency of phylogenetically diverse reductive dehalogenase-homologous genes in deep subseafloor sedimentary metagenomes.</title>
        <authorList>
            <person name="Kawai M."/>
            <person name="Futagami T."/>
            <person name="Toyoda A."/>
            <person name="Takaki Y."/>
            <person name="Nishi S."/>
            <person name="Hori S."/>
            <person name="Arai W."/>
            <person name="Tsubouchi T."/>
            <person name="Morono Y."/>
            <person name="Uchiyama I."/>
            <person name="Ito T."/>
            <person name="Fujiyama A."/>
            <person name="Inagaki F."/>
            <person name="Takami H."/>
        </authorList>
    </citation>
    <scope>NUCLEOTIDE SEQUENCE</scope>
    <source>
        <strain evidence="1">Expedition CK06-06</strain>
    </source>
</reference>